<keyword evidence="1" id="KW-1133">Transmembrane helix</keyword>
<keyword evidence="1" id="KW-0812">Transmembrane</keyword>
<evidence type="ECO:0000313" key="3">
    <source>
        <dbReference type="Proteomes" id="UP001209083"/>
    </source>
</evidence>
<organism evidence="2 3">
    <name type="scientific">Saxibacter everestensis</name>
    <dbReference type="NCBI Taxonomy" id="2909229"/>
    <lineage>
        <taxon>Bacteria</taxon>
        <taxon>Bacillati</taxon>
        <taxon>Actinomycetota</taxon>
        <taxon>Actinomycetes</taxon>
        <taxon>Micrococcales</taxon>
        <taxon>Brevibacteriaceae</taxon>
        <taxon>Saxibacter</taxon>
    </lineage>
</organism>
<dbReference type="RefSeq" id="WP_349638887.1">
    <property type="nucleotide sequence ID" value="NZ_CP090958.1"/>
</dbReference>
<feature type="transmembrane region" description="Helical" evidence="1">
    <location>
        <begin position="69"/>
        <end position="88"/>
    </location>
</feature>
<dbReference type="Proteomes" id="UP001209083">
    <property type="component" value="Chromosome"/>
</dbReference>
<sequence length="89" mass="9370">MAGPWVPEPDHPAARHRNKIGELAVTPAVLGLILSFVPFVSFVAWFPLIAAIVLAVIALTKKNHREGHALVALVVAAIGVLVVGIPILV</sequence>
<gene>
    <name evidence="2" type="ORF">LWF01_18720</name>
</gene>
<reference evidence="2 3" key="1">
    <citation type="submission" date="2023-05" db="EMBL/GenBank/DDBJ databases">
        <title>Lithophilousrod everest ZFBP1038 complete genpme.</title>
        <authorList>
            <person name="Tian M."/>
        </authorList>
    </citation>
    <scope>NUCLEOTIDE SEQUENCE [LARGE SCALE GENOMIC DNA]</scope>
    <source>
        <strain evidence="2 3">ZFBP1038</strain>
    </source>
</reference>
<proteinExistence type="predicted"/>
<keyword evidence="1" id="KW-0472">Membrane</keyword>
<feature type="transmembrane region" description="Helical" evidence="1">
    <location>
        <begin position="28"/>
        <end position="57"/>
    </location>
</feature>
<evidence type="ECO:0000313" key="2">
    <source>
        <dbReference type="EMBL" id="WGW12089.1"/>
    </source>
</evidence>
<dbReference type="EMBL" id="CP090958">
    <property type="protein sequence ID" value="WGW12089.1"/>
    <property type="molecule type" value="Genomic_DNA"/>
</dbReference>
<accession>A0ABY8QUP7</accession>
<name>A0ABY8QUP7_9MICO</name>
<protein>
    <recommendedName>
        <fullName evidence="4">DUF4190 domain-containing protein</fullName>
    </recommendedName>
</protein>
<evidence type="ECO:0000256" key="1">
    <source>
        <dbReference type="SAM" id="Phobius"/>
    </source>
</evidence>
<evidence type="ECO:0008006" key="4">
    <source>
        <dbReference type="Google" id="ProtNLM"/>
    </source>
</evidence>
<keyword evidence="3" id="KW-1185">Reference proteome</keyword>